<proteinExistence type="inferred from homology"/>
<dbReference type="InterPro" id="IPR006361">
    <property type="entry name" value="Uroporphyrinogen_deCO2ase_HemE"/>
</dbReference>
<evidence type="ECO:0000256" key="7">
    <source>
        <dbReference type="ARBA" id="ARBA00023244"/>
    </source>
</evidence>
<feature type="binding site" evidence="8">
    <location>
        <begin position="26"/>
        <end position="30"/>
    </location>
    <ligand>
        <name>substrate</name>
    </ligand>
</feature>
<evidence type="ECO:0000256" key="6">
    <source>
        <dbReference type="ARBA" id="ARBA00023239"/>
    </source>
</evidence>
<organism evidence="13 14">
    <name type="scientific">Bhargavaea beijingensis</name>
    <dbReference type="NCBI Taxonomy" id="426756"/>
    <lineage>
        <taxon>Bacteria</taxon>
        <taxon>Bacillati</taxon>
        <taxon>Bacillota</taxon>
        <taxon>Bacilli</taxon>
        <taxon>Bacillales</taxon>
        <taxon>Caryophanaceae</taxon>
        <taxon>Bhargavaea</taxon>
    </lineage>
</organism>
<comment type="catalytic activity">
    <reaction evidence="8 9">
        <text>uroporphyrinogen III + 4 H(+) = coproporphyrinogen III + 4 CO2</text>
        <dbReference type="Rhea" id="RHEA:19865"/>
        <dbReference type="ChEBI" id="CHEBI:15378"/>
        <dbReference type="ChEBI" id="CHEBI:16526"/>
        <dbReference type="ChEBI" id="CHEBI:57308"/>
        <dbReference type="ChEBI" id="CHEBI:57309"/>
        <dbReference type="EC" id="4.1.1.37"/>
    </reaction>
</comment>
<evidence type="ECO:0000256" key="4">
    <source>
        <dbReference type="ARBA" id="ARBA00022490"/>
    </source>
</evidence>
<feature type="binding site" evidence="8">
    <location>
        <position position="206"/>
    </location>
    <ligand>
        <name>substrate</name>
    </ligand>
</feature>
<dbReference type="STRING" id="426756.SAMN04488126_11238"/>
<feature type="site" description="Transition state stabilizer" evidence="8">
    <location>
        <position position="75"/>
    </location>
</feature>
<protein>
    <recommendedName>
        <fullName evidence="3 8">Uroporphyrinogen decarboxylase</fullName>
        <shortName evidence="8">UPD</shortName>
        <shortName evidence="8">URO-D</shortName>
        <ecNumber evidence="3 8">4.1.1.37</ecNumber>
    </recommendedName>
</protein>
<dbReference type="InterPro" id="IPR038071">
    <property type="entry name" value="UROD/MetE-like_sf"/>
</dbReference>
<evidence type="ECO:0000256" key="3">
    <source>
        <dbReference type="ARBA" id="ARBA00012288"/>
    </source>
</evidence>
<dbReference type="Proteomes" id="UP000198823">
    <property type="component" value="Unassembled WGS sequence"/>
</dbReference>
<comment type="caution">
    <text evidence="8">Lacks conserved residue(s) required for the propagation of feature annotation.</text>
</comment>
<sequence length="346" mass="38693">MTKFNDTLLRAARGEKTEHTPVWYMRQAGRSQPEYRKLKEKYSLEEITHQPELCAYVTKLPVDHYNVDGAILYKDIVTPLVGIGVDVKIKAGVGPVISNPIRSRADIDRLGEFHAEEQVPYVLETIKILTQEQLNVPLIGFAGAPFTLASYMIEGGPSRSYNLTKSFMVSEPEAWQALMDKLGDMTIAYLKAQIAAGAKIVQVFDSWVGALHVADYRTFIKPTMTRIVSEVKKTGVPVITFGVGASHLVNEWHDLPVDVVGLDWRMQIREAEERGVTKPVQGNLDPTLLIADWNVLEKRAKDIIEQGVEHGAHIFNLGHGVFPDVQPATLKKLTELVHTYSAQLRK</sequence>
<keyword evidence="7 8" id="KW-0627">Porphyrin biosynthesis</keyword>
<dbReference type="NCBIfam" id="TIGR01464">
    <property type="entry name" value="hemE"/>
    <property type="match status" value="1"/>
</dbReference>
<dbReference type="FunFam" id="3.20.20.210:FF:000005">
    <property type="entry name" value="Uroporphyrinogen decarboxylase"/>
    <property type="match status" value="1"/>
</dbReference>
<dbReference type="Gene3D" id="3.20.20.210">
    <property type="match status" value="1"/>
</dbReference>
<comment type="similarity">
    <text evidence="2 8 10">Belongs to the uroporphyrinogen decarboxylase family.</text>
</comment>
<dbReference type="GO" id="GO:0004853">
    <property type="term" value="F:uroporphyrinogen decarboxylase activity"/>
    <property type="evidence" value="ECO:0007669"/>
    <property type="project" value="UniProtKB-UniRule"/>
</dbReference>
<dbReference type="InterPro" id="IPR000257">
    <property type="entry name" value="Uroporphyrinogen_deCOase"/>
</dbReference>
<evidence type="ECO:0000256" key="5">
    <source>
        <dbReference type="ARBA" id="ARBA00022793"/>
    </source>
</evidence>
<comment type="subunit">
    <text evidence="8">Homodimer.</text>
</comment>
<dbReference type="EC" id="4.1.1.37" evidence="3 8"/>
<dbReference type="UniPathway" id="UPA00251">
    <property type="reaction ID" value="UER00321"/>
</dbReference>
<evidence type="ECO:0000256" key="2">
    <source>
        <dbReference type="ARBA" id="ARBA00009935"/>
    </source>
</evidence>
<dbReference type="GO" id="GO:0005829">
    <property type="term" value="C:cytosol"/>
    <property type="evidence" value="ECO:0007669"/>
    <property type="project" value="TreeGrafter"/>
</dbReference>
<reference evidence="13 14" key="1">
    <citation type="submission" date="2016-10" db="EMBL/GenBank/DDBJ databases">
        <authorList>
            <person name="de Groot N.N."/>
        </authorList>
    </citation>
    <scope>NUCLEOTIDE SEQUENCE [LARGE SCALE GENOMIC DNA]</scope>
    <source>
        <strain evidence="13 14">CGMCC 1.6762</strain>
    </source>
</reference>
<dbReference type="GO" id="GO:0006782">
    <property type="term" value="P:protoporphyrinogen IX biosynthetic process"/>
    <property type="evidence" value="ECO:0007669"/>
    <property type="project" value="UniProtKB-UniRule"/>
</dbReference>
<dbReference type="PROSITE" id="PS00907">
    <property type="entry name" value="UROD_2"/>
    <property type="match status" value="1"/>
</dbReference>
<dbReference type="RefSeq" id="WP_092097522.1">
    <property type="nucleotide sequence ID" value="NZ_FNAR01000012.1"/>
</dbReference>
<evidence type="ECO:0000259" key="12">
    <source>
        <dbReference type="PROSITE" id="PS00907"/>
    </source>
</evidence>
<feature type="binding site" evidence="8">
    <location>
        <position position="75"/>
    </location>
    <ligand>
        <name>substrate</name>
    </ligand>
</feature>
<name>A0A1G7E382_9BACL</name>
<feature type="binding site" evidence="8">
    <location>
        <position position="151"/>
    </location>
    <ligand>
        <name>substrate</name>
    </ligand>
</feature>
<evidence type="ECO:0000256" key="1">
    <source>
        <dbReference type="ARBA" id="ARBA00004804"/>
    </source>
</evidence>
<feature type="domain" description="Uroporphyrinogen decarboxylase (URO-D)" evidence="11">
    <location>
        <begin position="21"/>
        <end position="30"/>
    </location>
</feature>
<dbReference type="EMBL" id="FNAR01000012">
    <property type="protein sequence ID" value="SDE57950.1"/>
    <property type="molecule type" value="Genomic_DNA"/>
</dbReference>
<dbReference type="PROSITE" id="PS00906">
    <property type="entry name" value="UROD_1"/>
    <property type="match status" value="1"/>
</dbReference>
<evidence type="ECO:0000259" key="11">
    <source>
        <dbReference type="PROSITE" id="PS00906"/>
    </source>
</evidence>
<dbReference type="HAMAP" id="MF_00218">
    <property type="entry name" value="URO_D"/>
    <property type="match status" value="1"/>
</dbReference>
<keyword evidence="6 8" id="KW-0456">Lyase</keyword>
<dbReference type="Pfam" id="PF01208">
    <property type="entry name" value="URO-D"/>
    <property type="match status" value="1"/>
</dbReference>
<dbReference type="AlphaFoldDB" id="A0A1G7E382"/>
<keyword evidence="4 8" id="KW-0963">Cytoplasm</keyword>
<feature type="binding site" evidence="8">
    <location>
        <position position="319"/>
    </location>
    <ligand>
        <name>substrate</name>
    </ligand>
</feature>
<feature type="domain" description="Uroporphyrinogen decarboxylase (URO-D)" evidence="12">
    <location>
        <begin position="139"/>
        <end position="155"/>
    </location>
</feature>
<gene>
    <name evidence="8" type="primary">hemE</name>
    <name evidence="13" type="ORF">SAMN04488126_11238</name>
</gene>
<evidence type="ECO:0000256" key="9">
    <source>
        <dbReference type="RuleBase" id="RU000554"/>
    </source>
</evidence>
<keyword evidence="5 8" id="KW-0210">Decarboxylase</keyword>
<evidence type="ECO:0000313" key="13">
    <source>
        <dbReference type="EMBL" id="SDE57950.1"/>
    </source>
</evidence>
<accession>A0A1G7E382</accession>
<comment type="subcellular location">
    <subcellularLocation>
        <location evidence="8">Cytoplasm</location>
    </subcellularLocation>
</comment>
<evidence type="ECO:0000256" key="8">
    <source>
        <dbReference type="HAMAP-Rule" id="MF_00218"/>
    </source>
</evidence>
<dbReference type="SUPFAM" id="SSF51726">
    <property type="entry name" value="UROD/MetE-like"/>
    <property type="match status" value="1"/>
</dbReference>
<dbReference type="OrthoDB" id="9806656at2"/>
<evidence type="ECO:0000313" key="14">
    <source>
        <dbReference type="Proteomes" id="UP000198823"/>
    </source>
</evidence>
<comment type="pathway">
    <text evidence="1 8 9">Porphyrin-containing compound metabolism; protoporphyrin-IX biosynthesis; coproporphyrinogen-III from 5-aminolevulinate: step 4/4.</text>
</comment>
<evidence type="ECO:0000256" key="10">
    <source>
        <dbReference type="RuleBase" id="RU004169"/>
    </source>
</evidence>
<dbReference type="CDD" id="cd00717">
    <property type="entry name" value="URO-D"/>
    <property type="match status" value="1"/>
</dbReference>
<comment type="function">
    <text evidence="8">Catalyzes the decarboxylation of four acetate groups of uroporphyrinogen-III to yield coproporphyrinogen-III.</text>
</comment>
<dbReference type="PANTHER" id="PTHR21091:SF169">
    <property type="entry name" value="UROPORPHYRINOGEN DECARBOXYLASE"/>
    <property type="match status" value="1"/>
</dbReference>
<dbReference type="PANTHER" id="PTHR21091">
    <property type="entry name" value="METHYLTETRAHYDROFOLATE:HOMOCYSTEINE METHYLTRANSFERASE RELATED"/>
    <property type="match status" value="1"/>
</dbReference>